<evidence type="ECO:0000313" key="2">
    <source>
        <dbReference type="Proteomes" id="UP001234297"/>
    </source>
</evidence>
<gene>
    <name evidence="1" type="ORF">MRB53_021721</name>
</gene>
<reference evidence="1 2" key="1">
    <citation type="journal article" date="2022" name="Hortic Res">
        <title>A haplotype resolved chromosomal level avocado genome allows analysis of novel avocado genes.</title>
        <authorList>
            <person name="Nath O."/>
            <person name="Fletcher S.J."/>
            <person name="Hayward A."/>
            <person name="Shaw L.M."/>
            <person name="Masouleh A.K."/>
            <person name="Furtado A."/>
            <person name="Henry R.J."/>
            <person name="Mitter N."/>
        </authorList>
    </citation>
    <scope>NUCLEOTIDE SEQUENCE [LARGE SCALE GENOMIC DNA]</scope>
    <source>
        <strain evidence="2">cv. Hass</strain>
    </source>
</reference>
<comment type="caution">
    <text evidence="1">The sequence shown here is derived from an EMBL/GenBank/DDBJ whole genome shotgun (WGS) entry which is preliminary data.</text>
</comment>
<keyword evidence="2" id="KW-1185">Reference proteome</keyword>
<dbReference type="Proteomes" id="UP001234297">
    <property type="component" value="Chromosome 6"/>
</dbReference>
<protein>
    <submittedName>
        <fullName evidence="1">Uncharacterized protein</fullName>
    </submittedName>
</protein>
<dbReference type="EMBL" id="CM056814">
    <property type="protein sequence ID" value="KAJ8628414.1"/>
    <property type="molecule type" value="Genomic_DNA"/>
</dbReference>
<proteinExistence type="predicted"/>
<sequence>MGESGMEKNFHNSSVAEGVRTLPVAGAKAVVQVDSANSTRDDVRGMEERESSHPRAKGPSLATEPVWERSLRRIWKFSKVLDQLLRGEDKDPLLQHLHLTSVSD</sequence>
<evidence type="ECO:0000313" key="1">
    <source>
        <dbReference type="EMBL" id="KAJ8628414.1"/>
    </source>
</evidence>
<organism evidence="1 2">
    <name type="scientific">Persea americana</name>
    <name type="common">Avocado</name>
    <dbReference type="NCBI Taxonomy" id="3435"/>
    <lineage>
        <taxon>Eukaryota</taxon>
        <taxon>Viridiplantae</taxon>
        <taxon>Streptophyta</taxon>
        <taxon>Embryophyta</taxon>
        <taxon>Tracheophyta</taxon>
        <taxon>Spermatophyta</taxon>
        <taxon>Magnoliopsida</taxon>
        <taxon>Magnoliidae</taxon>
        <taxon>Laurales</taxon>
        <taxon>Lauraceae</taxon>
        <taxon>Persea</taxon>
    </lineage>
</organism>
<name>A0ACC2L4R4_PERAE</name>
<accession>A0ACC2L4R4</accession>